<dbReference type="RefSeq" id="XP_047764897.1">
    <property type="nucleotide sequence ID" value="XM_047910524.1"/>
</dbReference>
<dbReference type="Proteomes" id="UP000756132">
    <property type="component" value="Chromosome 8"/>
</dbReference>
<sequence>MSQPSPLSVAAKQRLLEEGNIVRVTFDDKSGNAQDYYIHENVIAEASTSLFDDIVAKEGALPQLDLGGLATFHSVNYDDEVYELLVYFIVHEALPEANVTTEQENQATQLLLIEVWKLAYNLRMPKLQNATMLVLLQFASQYATPAEGVQNVLECFEAPDWTPVEQFVVEQAALGMLKYKTISFCTDWRSAHDTGDIEIKKALDKLIQNDTVFDDRASEGQRVKYMVDEDVMDSDADDDSE</sequence>
<proteinExistence type="predicted"/>
<accession>A0A9Q8US94</accession>
<reference evidence="1" key="1">
    <citation type="submission" date="2021-12" db="EMBL/GenBank/DDBJ databases">
        <authorList>
            <person name="Zaccaron A."/>
            <person name="Stergiopoulos I."/>
        </authorList>
    </citation>
    <scope>NUCLEOTIDE SEQUENCE</scope>
    <source>
        <strain evidence="1">Race5_Kim</strain>
    </source>
</reference>
<dbReference type="EMBL" id="CP090170">
    <property type="protein sequence ID" value="UJO20531.1"/>
    <property type="molecule type" value="Genomic_DNA"/>
</dbReference>
<dbReference type="GeneID" id="71991254"/>
<organism evidence="1 2">
    <name type="scientific">Passalora fulva</name>
    <name type="common">Tomato leaf mold</name>
    <name type="synonym">Cladosporium fulvum</name>
    <dbReference type="NCBI Taxonomy" id="5499"/>
    <lineage>
        <taxon>Eukaryota</taxon>
        <taxon>Fungi</taxon>
        <taxon>Dikarya</taxon>
        <taxon>Ascomycota</taxon>
        <taxon>Pezizomycotina</taxon>
        <taxon>Dothideomycetes</taxon>
        <taxon>Dothideomycetidae</taxon>
        <taxon>Mycosphaerellales</taxon>
        <taxon>Mycosphaerellaceae</taxon>
        <taxon>Fulvia</taxon>
    </lineage>
</organism>
<evidence type="ECO:0008006" key="3">
    <source>
        <dbReference type="Google" id="ProtNLM"/>
    </source>
</evidence>
<gene>
    <name evidence="1" type="ORF">CLAFUR5_11376</name>
</gene>
<dbReference type="AlphaFoldDB" id="A0A9Q8US94"/>
<evidence type="ECO:0000313" key="1">
    <source>
        <dbReference type="EMBL" id="UJO20531.1"/>
    </source>
</evidence>
<dbReference type="KEGG" id="ffu:CLAFUR5_11376"/>
<protein>
    <recommendedName>
        <fullName evidence="3">BTB domain-containing protein</fullName>
    </recommendedName>
</protein>
<reference evidence="1" key="2">
    <citation type="journal article" date="2022" name="Microb. Genom.">
        <title>A chromosome-scale genome assembly of the tomato pathogen Cladosporium fulvum reveals a compartmentalized genome architecture and the presence of a dispensable chromosome.</title>
        <authorList>
            <person name="Zaccaron A.Z."/>
            <person name="Chen L.H."/>
            <person name="Samaras A."/>
            <person name="Stergiopoulos I."/>
        </authorList>
    </citation>
    <scope>NUCLEOTIDE SEQUENCE</scope>
    <source>
        <strain evidence="1">Race5_Kim</strain>
    </source>
</reference>
<keyword evidence="2" id="KW-1185">Reference proteome</keyword>
<evidence type="ECO:0000313" key="2">
    <source>
        <dbReference type="Proteomes" id="UP000756132"/>
    </source>
</evidence>
<name>A0A9Q8US94_PASFU</name>